<evidence type="ECO:0000256" key="1">
    <source>
        <dbReference type="SAM" id="Phobius"/>
    </source>
</evidence>
<keyword evidence="1" id="KW-0812">Transmembrane</keyword>
<evidence type="ECO:0000313" key="3">
    <source>
        <dbReference type="Proteomes" id="UP000292346"/>
    </source>
</evidence>
<gene>
    <name evidence="2" type="ORF">E0H45_09275</name>
</gene>
<evidence type="ECO:0000313" key="2">
    <source>
        <dbReference type="EMBL" id="TCC11447.1"/>
    </source>
</evidence>
<comment type="caution">
    <text evidence="2">The sequence shown here is derived from an EMBL/GenBank/DDBJ whole genome shotgun (WGS) entry which is preliminary data.</text>
</comment>
<keyword evidence="3" id="KW-1185">Reference proteome</keyword>
<sequence length="63" mass="6914">MKRLAISLTFFLVLALVIGYVLSGPSFMDWSVTGGLFAVAVAGEGFRYWLSRSRAKKRQSSGI</sequence>
<keyword evidence="1" id="KW-1133">Transmembrane helix</keyword>
<reference evidence="2 3" key="1">
    <citation type="submission" date="2019-02" db="EMBL/GenBank/DDBJ databases">
        <title>Kribbella capetownensis sp. nov. and Kribbella speibonae sp. nov., isolated from soil.</title>
        <authorList>
            <person name="Curtis S.M."/>
            <person name="Norton I."/>
            <person name="Everest G.J."/>
            <person name="Meyers P.R."/>
        </authorList>
    </citation>
    <scope>NUCLEOTIDE SEQUENCE [LARGE SCALE GENOMIC DNA]</scope>
    <source>
        <strain evidence="2 3">KCTC 29219</strain>
    </source>
</reference>
<name>A0A4R0HJ97_9ACTN</name>
<dbReference type="OrthoDB" id="3829988at2"/>
<feature type="transmembrane region" description="Helical" evidence="1">
    <location>
        <begin position="33"/>
        <end position="50"/>
    </location>
</feature>
<keyword evidence="1" id="KW-0472">Membrane</keyword>
<accession>A0A4R0HJ97</accession>
<proteinExistence type="predicted"/>
<dbReference type="Proteomes" id="UP000292346">
    <property type="component" value="Unassembled WGS sequence"/>
</dbReference>
<protein>
    <submittedName>
        <fullName evidence="2">Uncharacterized protein</fullName>
    </submittedName>
</protein>
<organism evidence="2 3">
    <name type="scientific">Kribbella soli</name>
    <dbReference type="NCBI Taxonomy" id="1124743"/>
    <lineage>
        <taxon>Bacteria</taxon>
        <taxon>Bacillati</taxon>
        <taxon>Actinomycetota</taxon>
        <taxon>Actinomycetes</taxon>
        <taxon>Propionibacteriales</taxon>
        <taxon>Kribbellaceae</taxon>
        <taxon>Kribbella</taxon>
    </lineage>
</organism>
<dbReference type="EMBL" id="SJJZ01000001">
    <property type="protein sequence ID" value="TCC11447.1"/>
    <property type="molecule type" value="Genomic_DNA"/>
</dbReference>
<dbReference type="AlphaFoldDB" id="A0A4R0HJ97"/>
<dbReference type="RefSeq" id="WP_131336097.1">
    <property type="nucleotide sequence ID" value="NZ_SJJZ01000001.1"/>
</dbReference>